<keyword evidence="4 6" id="KW-1133">Transmembrane helix</keyword>
<dbReference type="PANTHER" id="PTHR43124:SF3">
    <property type="entry name" value="CHLORAMPHENICOL EFFLUX PUMP RV0191"/>
    <property type="match status" value="1"/>
</dbReference>
<feature type="transmembrane region" description="Helical" evidence="6">
    <location>
        <begin position="21"/>
        <end position="42"/>
    </location>
</feature>
<feature type="domain" description="Major facilitator superfamily (MFS) profile" evidence="7">
    <location>
        <begin position="24"/>
        <end position="406"/>
    </location>
</feature>
<dbReference type="InterPro" id="IPR011701">
    <property type="entry name" value="MFS"/>
</dbReference>
<proteinExistence type="predicted"/>
<dbReference type="AlphaFoldDB" id="A0A6P1BCA5"/>
<feature type="transmembrane region" description="Helical" evidence="6">
    <location>
        <begin position="95"/>
        <end position="117"/>
    </location>
</feature>
<dbReference type="PANTHER" id="PTHR43124">
    <property type="entry name" value="PURINE EFFLUX PUMP PBUE"/>
    <property type="match status" value="1"/>
</dbReference>
<evidence type="ECO:0000256" key="5">
    <source>
        <dbReference type="ARBA" id="ARBA00023136"/>
    </source>
</evidence>
<feature type="transmembrane region" description="Helical" evidence="6">
    <location>
        <begin position="347"/>
        <end position="371"/>
    </location>
</feature>
<feature type="transmembrane region" description="Helical" evidence="6">
    <location>
        <begin position="129"/>
        <end position="147"/>
    </location>
</feature>
<evidence type="ECO:0000256" key="2">
    <source>
        <dbReference type="ARBA" id="ARBA00022475"/>
    </source>
</evidence>
<feature type="transmembrane region" description="Helical" evidence="6">
    <location>
        <begin position="313"/>
        <end position="335"/>
    </location>
</feature>
<sequence length="412" mass="42880">MATETSVSADVNARPSQSRAMLWMFGVLLASYVVNAMDRQIFPLLAADVRKEYGFSLADTGLLSTIFTLGMALAGWPTGYLLARFTRKTVLQIGIAIFSAGTLMTAFATGMADMLLYRAATGIGEAMQLTALIAIATTSFVGARAVAVGAVNASFGVGAILGPMAANFALAAYGNWRGPIILFGAIGFVVMVVIALIVRPALTEVQGRTDGMQLVGGATTLLNRNTIILTILSVIGGLIIYGYLGMYPVFLREQLHFAPAETGQVMSIYGAGVLCSLIGGWVGDRFSPRTVLSGAFLGATVLGYLLFSGAQGFVLQAVLSFAWGLVVSGTIYVNLAGYHVKAVAPPLAGRASGTFVTSLYGAAAIAGYLIGFLANRAGWSVAGLIQITLMSGLGAVLSLALRPELMSTRRAA</sequence>
<feature type="transmembrane region" description="Helical" evidence="6">
    <location>
        <begin position="154"/>
        <end position="174"/>
    </location>
</feature>
<keyword evidence="2" id="KW-1003">Cell membrane</keyword>
<comment type="subcellular location">
    <subcellularLocation>
        <location evidence="1">Cell membrane</location>
        <topology evidence="1">Multi-pass membrane protein</topology>
    </subcellularLocation>
</comment>
<dbReference type="Gene3D" id="1.20.1250.20">
    <property type="entry name" value="MFS general substrate transporter like domains"/>
    <property type="match status" value="2"/>
</dbReference>
<evidence type="ECO:0000256" key="4">
    <source>
        <dbReference type="ARBA" id="ARBA00022989"/>
    </source>
</evidence>
<reference evidence="8 9" key="1">
    <citation type="journal article" date="2020" name="Arch. Microbiol.">
        <title>Bradyrhizobium uaiense sp. nov., a new highly efficient cowpea symbiont.</title>
        <authorList>
            <person name="Cabral Michel D."/>
            <person name="Azarias Guimaraes A."/>
            <person name="Martins da Costa E."/>
            <person name="Soares de Carvalho T."/>
            <person name="Balsanelli E."/>
            <person name="Willems A."/>
            <person name="Maltempi de Souza E."/>
            <person name="de Souza Moreira F.M."/>
        </authorList>
    </citation>
    <scope>NUCLEOTIDE SEQUENCE [LARGE SCALE GENOMIC DNA]</scope>
    <source>
        <strain evidence="8 9">UFLA 03-164</strain>
    </source>
</reference>
<feature type="transmembrane region" description="Helical" evidence="6">
    <location>
        <begin position="264"/>
        <end position="283"/>
    </location>
</feature>
<dbReference type="PROSITE" id="PS50850">
    <property type="entry name" value="MFS"/>
    <property type="match status" value="1"/>
</dbReference>
<evidence type="ECO:0000256" key="3">
    <source>
        <dbReference type="ARBA" id="ARBA00022692"/>
    </source>
</evidence>
<dbReference type="RefSeq" id="WP_163151351.1">
    <property type="nucleotide sequence ID" value="NZ_VKHP01000012.1"/>
</dbReference>
<dbReference type="InterPro" id="IPR020846">
    <property type="entry name" value="MFS_dom"/>
</dbReference>
<protein>
    <submittedName>
        <fullName evidence="8">MFS transporter</fullName>
    </submittedName>
</protein>
<feature type="transmembrane region" description="Helical" evidence="6">
    <location>
        <begin position="222"/>
        <end position="244"/>
    </location>
</feature>
<comment type="caution">
    <text evidence="8">The sequence shown here is derived from an EMBL/GenBank/DDBJ whole genome shotgun (WGS) entry which is preliminary data.</text>
</comment>
<dbReference type="EMBL" id="VKHP01000012">
    <property type="protein sequence ID" value="NEU95290.1"/>
    <property type="molecule type" value="Genomic_DNA"/>
</dbReference>
<evidence type="ECO:0000259" key="7">
    <source>
        <dbReference type="PROSITE" id="PS50850"/>
    </source>
</evidence>
<dbReference type="InterPro" id="IPR036259">
    <property type="entry name" value="MFS_trans_sf"/>
</dbReference>
<dbReference type="Proteomes" id="UP000468531">
    <property type="component" value="Unassembled WGS sequence"/>
</dbReference>
<dbReference type="GO" id="GO:0005886">
    <property type="term" value="C:plasma membrane"/>
    <property type="evidence" value="ECO:0007669"/>
    <property type="project" value="UniProtKB-SubCell"/>
</dbReference>
<feature type="transmembrane region" description="Helical" evidence="6">
    <location>
        <begin position="180"/>
        <end position="202"/>
    </location>
</feature>
<organism evidence="8 9">
    <name type="scientific">Bradyrhizobium uaiense</name>
    <dbReference type="NCBI Taxonomy" id="2594946"/>
    <lineage>
        <taxon>Bacteria</taxon>
        <taxon>Pseudomonadati</taxon>
        <taxon>Pseudomonadota</taxon>
        <taxon>Alphaproteobacteria</taxon>
        <taxon>Hyphomicrobiales</taxon>
        <taxon>Nitrobacteraceae</taxon>
        <taxon>Bradyrhizobium</taxon>
    </lineage>
</organism>
<name>A0A6P1BCA5_9BRAD</name>
<evidence type="ECO:0000256" key="6">
    <source>
        <dbReference type="SAM" id="Phobius"/>
    </source>
</evidence>
<dbReference type="SUPFAM" id="SSF103473">
    <property type="entry name" value="MFS general substrate transporter"/>
    <property type="match status" value="1"/>
</dbReference>
<feature type="transmembrane region" description="Helical" evidence="6">
    <location>
        <begin position="377"/>
        <end position="401"/>
    </location>
</feature>
<keyword evidence="9" id="KW-1185">Reference proteome</keyword>
<feature type="transmembrane region" description="Helical" evidence="6">
    <location>
        <begin position="290"/>
        <end position="307"/>
    </location>
</feature>
<evidence type="ECO:0000313" key="8">
    <source>
        <dbReference type="EMBL" id="NEU95290.1"/>
    </source>
</evidence>
<feature type="transmembrane region" description="Helical" evidence="6">
    <location>
        <begin position="62"/>
        <end position="83"/>
    </location>
</feature>
<evidence type="ECO:0000256" key="1">
    <source>
        <dbReference type="ARBA" id="ARBA00004651"/>
    </source>
</evidence>
<accession>A0A6P1BCA5</accession>
<keyword evidence="5 6" id="KW-0472">Membrane</keyword>
<evidence type="ECO:0000313" key="9">
    <source>
        <dbReference type="Proteomes" id="UP000468531"/>
    </source>
</evidence>
<gene>
    <name evidence="8" type="ORF">FNJ47_05460</name>
</gene>
<dbReference type="Pfam" id="PF07690">
    <property type="entry name" value="MFS_1"/>
    <property type="match status" value="1"/>
</dbReference>
<keyword evidence="3 6" id="KW-0812">Transmembrane</keyword>
<dbReference type="GO" id="GO:0022857">
    <property type="term" value="F:transmembrane transporter activity"/>
    <property type="evidence" value="ECO:0007669"/>
    <property type="project" value="InterPro"/>
</dbReference>
<dbReference type="InterPro" id="IPR050189">
    <property type="entry name" value="MFS_Efflux_Transporters"/>
</dbReference>